<sequence>MSGPSTFVTYFPMPSLPIPSLPILSLYIPAFPIPTTFPVTSIPNNTGDVVIVVFFVNQRPSLGRWEETPIGDSKELFDIVVRIWQRIDSRENDG</sequence>
<dbReference type="EMBL" id="CM042057">
    <property type="protein sequence ID" value="KAI3692998.1"/>
    <property type="molecule type" value="Genomic_DNA"/>
</dbReference>
<evidence type="ECO:0000313" key="2">
    <source>
        <dbReference type="Proteomes" id="UP001055879"/>
    </source>
</evidence>
<accession>A0ACB8Z5W5</accession>
<reference evidence="1 2" key="2">
    <citation type="journal article" date="2022" name="Mol. Ecol. Resour.">
        <title>The genomes of chicory, endive, great burdock and yacon provide insights into Asteraceae paleo-polyploidization history and plant inulin production.</title>
        <authorList>
            <person name="Fan W."/>
            <person name="Wang S."/>
            <person name="Wang H."/>
            <person name="Wang A."/>
            <person name="Jiang F."/>
            <person name="Liu H."/>
            <person name="Zhao H."/>
            <person name="Xu D."/>
            <person name="Zhang Y."/>
        </authorList>
    </citation>
    <scope>NUCLEOTIDE SEQUENCE [LARGE SCALE GENOMIC DNA]</scope>
    <source>
        <strain evidence="2">cv. Niubang</strain>
    </source>
</reference>
<evidence type="ECO:0000313" key="1">
    <source>
        <dbReference type="EMBL" id="KAI3692998.1"/>
    </source>
</evidence>
<protein>
    <submittedName>
        <fullName evidence="1">Uncharacterized protein</fullName>
    </submittedName>
</protein>
<proteinExistence type="predicted"/>
<gene>
    <name evidence="1" type="ORF">L6452_32824</name>
</gene>
<organism evidence="1 2">
    <name type="scientific">Arctium lappa</name>
    <name type="common">Greater burdock</name>
    <name type="synonym">Lappa major</name>
    <dbReference type="NCBI Taxonomy" id="4217"/>
    <lineage>
        <taxon>Eukaryota</taxon>
        <taxon>Viridiplantae</taxon>
        <taxon>Streptophyta</taxon>
        <taxon>Embryophyta</taxon>
        <taxon>Tracheophyta</taxon>
        <taxon>Spermatophyta</taxon>
        <taxon>Magnoliopsida</taxon>
        <taxon>eudicotyledons</taxon>
        <taxon>Gunneridae</taxon>
        <taxon>Pentapetalae</taxon>
        <taxon>asterids</taxon>
        <taxon>campanulids</taxon>
        <taxon>Asterales</taxon>
        <taxon>Asteraceae</taxon>
        <taxon>Carduoideae</taxon>
        <taxon>Cardueae</taxon>
        <taxon>Arctiinae</taxon>
        <taxon>Arctium</taxon>
    </lineage>
</organism>
<dbReference type="Proteomes" id="UP001055879">
    <property type="component" value="Linkage Group LG11"/>
</dbReference>
<name>A0ACB8Z5W5_ARCLA</name>
<reference evidence="2" key="1">
    <citation type="journal article" date="2022" name="Mol. Ecol. Resour.">
        <title>The genomes of chicory, endive, great burdock and yacon provide insights into Asteraceae palaeo-polyploidization history and plant inulin production.</title>
        <authorList>
            <person name="Fan W."/>
            <person name="Wang S."/>
            <person name="Wang H."/>
            <person name="Wang A."/>
            <person name="Jiang F."/>
            <person name="Liu H."/>
            <person name="Zhao H."/>
            <person name="Xu D."/>
            <person name="Zhang Y."/>
        </authorList>
    </citation>
    <scope>NUCLEOTIDE SEQUENCE [LARGE SCALE GENOMIC DNA]</scope>
    <source>
        <strain evidence="2">cv. Niubang</strain>
    </source>
</reference>
<comment type="caution">
    <text evidence="1">The sequence shown here is derived from an EMBL/GenBank/DDBJ whole genome shotgun (WGS) entry which is preliminary data.</text>
</comment>
<keyword evidence="2" id="KW-1185">Reference proteome</keyword>